<keyword evidence="1" id="KW-0812">Transmembrane</keyword>
<gene>
    <name evidence="2" type="ORF">B296_00015344</name>
</gene>
<evidence type="ECO:0000256" key="1">
    <source>
        <dbReference type="SAM" id="Phobius"/>
    </source>
</evidence>
<dbReference type="AlphaFoldDB" id="A0A426YDL5"/>
<sequence>MSWVYPVILEAQKGVQKVMVNTGMSIDILYFDAFQKLWLTIVDLSPISSTLIGFIGDSITPLGMIVLLVTLRLEPRSKTMMVTFMVVNLSLTYNVILG</sequence>
<reference evidence="2 3" key="1">
    <citation type="journal article" date="2014" name="Agronomy (Basel)">
        <title>A Draft Genome Sequence for Ensete ventricosum, the Drought-Tolerant Tree Against Hunger.</title>
        <authorList>
            <person name="Harrison J."/>
            <person name="Moore K.A."/>
            <person name="Paszkiewicz K."/>
            <person name="Jones T."/>
            <person name="Grant M."/>
            <person name="Ambacheew D."/>
            <person name="Muzemil S."/>
            <person name="Studholme D.J."/>
        </authorList>
    </citation>
    <scope>NUCLEOTIDE SEQUENCE [LARGE SCALE GENOMIC DNA]</scope>
</reference>
<evidence type="ECO:0000313" key="2">
    <source>
        <dbReference type="EMBL" id="RRT49834.1"/>
    </source>
</evidence>
<accession>A0A426YDL5</accession>
<dbReference type="PANTHER" id="PTHR33240:SF8">
    <property type="entry name" value="OS03G0439900 PROTEIN"/>
    <property type="match status" value="1"/>
</dbReference>
<dbReference type="EMBL" id="AMZH03013097">
    <property type="protein sequence ID" value="RRT49834.1"/>
    <property type="molecule type" value="Genomic_DNA"/>
</dbReference>
<feature type="transmembrane region" description="Helical" evidence="1">
    <location>
        <begin position="47"/>
        <end position="69"/>
    </location>
</feature>
<proteinExistence type="predicted"/>
<evidence type="ECO:0000313" key="3">
    <source>
        <dbReference type="Proteomes" id="UP000287651"/>
    </source>
</evidence>
<name>A0A426YDL5_ENSVE</name>
<dbReference type="PANTHER" id="PTHR33240">
    <property type="entry name" value="OS08G0508500 PROTEIN"/>
    <property type="match status" value="1"/>
</dbReference>
<protein>
    <submittedName>
        <fullName evidence="2">Uncharacterized protein</fullName>
    </submittedName>
</protein>
<dbReference type="Proteomes" id="UP000287651">
    <property type="component" value="Unassembled WGS sequence"/>
</dbReference>
<comment type="caution">
    <text evidence="2">The sequence shown here is derived from an EMBL/GenBank/DDBJ whole genome shotgun (WGS) entry which is preliminary data.</text>
</comment>
<keyword evidence="1" id="KW-1133">Transmembrane helix</keyword>
<keyword evidence="1" id="KW-0472">Membrane</keyword>
<organism evidence="2 3">
    <name type="scientific">Ensete ventricosum</name>
    <name type="common">Abyssinian banana</name>
    <name type="synonym">Musa ensete</name>
    <dbReference type="NCBI Taxonomy" id="4639"/>
    <lineage>
        <taxon>Eukaryota</taxon>
        <taxon>Viridiplantae</taxon>
        <taxon>Streptophyta</taxon>
        <taxon>Embryophyta</taxon>
        <taxon>Tracheophyta</taxon>
        <taxon>Spermatophyta</taxon>
        <taxon>Magnoliopsida</taxon>
        <taxon>Liliopsida</taxon>
        <taxon>Zingiberales</taxon>
        <taxon>Musaceae</taxon>
        <taxon>Ensete</taxon>
    </lineage>
</organism>